<dbReference type="InterPro" id="IPR008217">
    <property type="entry name" value="Ccc1_fam"/>
</dbReference>
<keyword evidence="7 9" id="KW-0472">Membrane</keyword>
<comment type="subcellular location">
    <subcellularLocation>
        <location evidence="1">Vacuole membrane</location>
        <topology evidence="1">Multi-pass membrane protein</topology>
    </subcellularLocation>
</comment>
<evidence type="ECO:0000256" key="9">
    <source>
        <dbReference type="SAM" id="Phobius"/>
    </source>
</evidence>
<keyword evidence="4" id="KW-0926">Vacuole</keyword>
<evidence type="ECO:0000256" key="7">
    <source>
        <dbReference type="ARBA" id="ARBA00023136"/>
    </source>
</evidence>
<keyword evidence="3" id="KW-0408">Iron</keyword>
<name>A0A8S1IJY7_9CHLO</name>
<evidence type="ECO:0000256" key="2">
    <source>
        <dbReference type="ARBA" id="ARBA00007049"/>
    </source>
</evidence>
<comment type="caution">
    <text evidence="10">The sequence shown here is derived from an EMBL/GenBank/DDBJ whole genome shotgun (WGS) entry which is preliminary data.</text>
</comment>
<dbReference type="PANTHER" id="PTHR31851">
    <property type="entry name" value="FE(2+)/MN(2+) TRANSPORTER PCL1"/>
    <property type="match status" value="1"/>
</dbReference>
<protein>
    <submittedName>
        <fullName evidence="10">Uncharacterized protein</fullName>
    </submittedName>
</protein>
<comment type="similarity">
    <text evidence="2">Belongs to the CCC1 family.</text>
</comment>
<evidence type="ECO:0000256" key="6">
    <source>
        <dbReference type="ARBA" id="ARBA00022989"/>
    </source>
</evidence>
<organism evidence="10 11">
    <name type="scientific">Ostreobium quekettii</name>
    <dbReference type="NCBI Taxonomy" id="121088"/>
    <lineage>
        <taxon>Eukaryota</taxon>
        <taxon>Viridiplantae</taxon>
        <taxon>Chlorophyta</taxon>
        <taxon>core chlorophytes</taxon>
        <taxon>Ulvophyceae</taxon>
        <taxon>TCBD clade</taxon>
        <taxon>Bryopsidales</taxon>
        <taxon>Ostreobineae</taxon>
        <taxon>Ostreobiaceae</taxon>
        <taxon>Ostreobium</taxon>
    </lineage>
</organism>
<dbReference type="GO" id="GO:0030026">
    <property type="term" value="P:intracellular manganese ion homeostasis"/>
    <property type="evidence" value="ECO:0007669"/>
    <property type="project" value="InterPro"/>
</dbReference>
<reference evidence="10" key="1">
    <citation type="submission" date="2020-12" db="EMBL/GenBank/DDBJ databases">
        <authorList>
            <person name="Iha C."/>
        </authorList>
    </citation>
    <scope>NUCLEOTIDE SEQUENCE</scope>
</reference>
<comment type="catalytic activity">
    <reaction evidence="8">
        <text>Fe(2+)(in) = Fe(2+)(out)</text>
        <dbReference type="Rhea" id="RHEA:28486"/>
        <dbReference type="ChEBI" id="CHEBI:29033"/>
    </reaction>
    <physiologicalReaction direction="left-to-right" evidence="8">
        <dbReference type="Rhea" id="RHEA:28487"/>
    </physiologicalReaction>
</comment>
<dbReference type="EMBL" id="CAJHUC010000279">
    <property type="protein sequence ID" value="CAD7694841.1"/>
    <property type="molecule type" value="Genomic_DNA"/>
</dbReference>
<proteinExistence type="inferred from homology"/>
<evidence type="ECO:0000256" key="3">
    <source>
        <dbReference type="ARBA" id="ARBA00022496"/>
    </source>
</evidence>
<evidence type="ECO:0000256" key="5">
    <source>
        <dbReference type="ARBA" id="ARBA00022692"/>
    </source>
</evidence>
<keyword evidence="3" id="KW-0406">Ion transport</keyword>
<evidence type="ECO:0000256" key="8">
    <source>
        <dbReference type="ARBA" id="ARBA00044464"/>
    </source>
</evidence>
<keyword evidence="3" id="KW-0410">Iron transport</keyword>
<dbReference type="AlphaFoldDB" id="A0A8S1IJY7"/>
<sequence length="719" mass="75831">MQAEYPALEHDPADRWIEKTPLVGYDVNFYYLDLTNTAQLRVFHHRDATCVILAQSEDRELDVAEHTHTPEAISARLAQARAPDDLGDFVLGAVDGTVTTFAIVAGVAGSGLPAGVAVVLGLANVLADGFSMAVGNYLKTKSDHEVLDRYRRREIRHIEREPAGEREEIRQIFAAKGFKGETLEEVVRVITADQQQWVETMLREEFGLPTSPGPPRRAALITFAAFVTAGLAPIVPLAFSRILGPGYTFGLSALVTLLVFAAIGAVRGRVTQTSQLRGAAETLLIGGSAAALAYVVGRLLRGITMTLRRPLSALHVTECCIALSAALVCGPASAQIFTDGLSSGANWTVQQTPDASATFGYDYSQDGLPAAPNGSDTIGLKFEVNNSAPTGAEEIGAFTQVANLPTEYTFRVDMWLNWAPDAGGVGSGTTEFLGASVGHLGDAPGPFGASFFYSSEGDAAATDYRLYKDDFQLQSESGEYALGTEAGSRDSSNPIIQEAFPSFDIAQAVPGQGATGTQPAGAGGFQWMTLNIEVDSDTIGPAGTSPNPGTAHFTMKSAASGKVLDIGTIDYSNTDDGYVYPDGFPIDLSQDFFGLLMADLFSSVTLNPDYSFGVFDNVQVLEGLVALEPDAPAGLPGDYNEDGTVNAADYTVWRDALGGAEALPNDDTAGVGADDYDRWRDAYGQTTEPMTAASTAPEPAAVALLIAAGLGTVGGRRRG</sequence>
<evidence type="ECO:0000256" key="4">
    <source>
        <dbReference type="ARBA" id="ARBA00022554"/>
    </source>
</evidence>
<dbReference type="GO" id="GO:0005774">
    <property type="term" value="C:vacuolar membrane"/>
    <property type="evidence" value="ECO:0007669"/>
    <property type="project" value="UniProtKB-SubCell"/>
</dbReference>
<keyword evidence="11" id="KW-1185">Reference proteome</keyword>
<keyword evidence="3" id="KW-0813">Transport</keyword>
<evidence type="ECO:0000313" key="10">
    <source>
        <dbReference type="EMBL" id="CAD7694841.1"/>
    </source>
</evidence>
<feature type="transmembrane region" description="Helical" evidence="9">
    <location>
        <begin position="278"/>
        <end position="300"/>
    </location>
</feature>
<evidence type="ECO:0000256" key="1">
    <source>
        <dbReference type="ARBA" id="ARBA00004128"/>
    </source>
</evidence>
<keyword evidence="6 9" id="KW-1133">Transmembrane helix</keyword>
<dbReference type="OrthoDB" id="73465at2759"/>
<accession>A0A8S1IJY7</accession>
<evidence type="ECO:0000313" key="11">
    <source>
        <dbReference type="Proteomes" id="UP000708148"/>
    </source>
</evidence>
<dbReference type="Pfam" id="PF01988">
    <property type="entry name" value="VIT1"/>
    <property type="match status" value="1"/>
</dbReference>
<dbReference type="Proteomes" id="UP000708148">
    <property type="component" value="Unassembled WGS sequence"/>
</dbReference>
<gene>
    <name evidence="10" type="ORF">OSTQU699_LOCUS202</name>
</gene>
<keyword evidence="5 9" id="KW-0812">Transmembrane</keyword>
<dbReference type="GO" id="GO:0005384">
    <property type="term" value="F:manganese ion transmembrane transporter activity"/>
    <property type="evidence" value="ECO:0007669"/>
    <property type="project" value="InterPro"/>
</dbReference>
<dbReference type="GO" id="GO:0006826">
    <property type="term" value="P:iron ion transport"/>
    <property type="evidence" value="ECO:0007669"/>
    <property type="project" value="UniProtKB-KW"/>
</dbReference>
<feature type="transmembrane region" description="Helical" evidence="9">
    <location>
        <begin position="218"/>
        <end position="239"/>
    </location>
</feature>
<feature type="transmembrane region" description="Helical" evidence="9">
    <location>
        <begin position="245"/>
        <end position="266"/>
    </location>
</feature>